<keyword evidence="2" id="KW-1185">Reference proteome</keyword>
<dbReference type="Proteomes" id="UP001055172">
    <property type="component" value="Unassembled WGS sequence"/>
</dbReference>
<protein>
    <submittedName>
        <fullName evidence="1">Uncharacterized protein</fullName>
    </submittedName>
</protein>
<accession>A0AA37LZR6</accession>
<evidence type="ECO:0000313" key="2">
    <source>
        <dbReference type="Proteomes" id="UP001055172"/>
    </source>
</evidence>
<dbReference type="EMBL" id="BPPX01000045">
    <property type="protein sequence ID" value="GJC89831.1"/>
    <property type="molecule type" value="Genomic_DNA"/>
</dbReference>
<reference evidence="1 2" key="1">
    <citation type="submission" date="2021-07" db="EMBL/GenBank/DDBJ databases">
        <title>Genome data of Colletotrichum spaethianum.</title>
        <authorList>
            <person name="Utami Y.D."/>
            <person name="Hiruma K."/>
        </authorList>
    </citation>
    <scope>NUCLEOTIDE SEQUENCE [LARGE SCALE GENOMIC DNA]</scope>
    <source>
        <strain evidence="1 2">MAFF 242679</strain>
    </source>
</reference>
<organism evidence="1 2">
    <name type="scientific">Colletotrichum liriopes</name>
    <dbReference type="NCBI Taxonomy" id="708192"/>
    <lineage>
        <taxon>Eukaryota</taxon>
        <taxon>Fungi</taxon>
        <taxon>Dikarya</taxon>
        <taxon>Ascomycota</taxon>
        <taxon>Pezizomycotina</taxon>
        <taxon>Sordariomycetes</taxon>
        <taxon>Hypocreomycetidae</taxon>
        <taxon>Glomerellales</taxon>
        <taxon>Glomerellaceae</taxon>
        <taxon>Colletotrichum</taxon>
        <taxon>Colletotrichum spaethianum species complex</taxon>
    </lineage>
</organism>
<dbReference type="AlphaFoldDB" id="A0AA37LZR6"/>
<evidence type="ECO:0000313" key="1">
    <source>
        <dbReference type="EMBL" id="GJC89831.1"/>
    </source>
</evidence>
<comment type="caution">
    <text evidence="1">The sequence shown here is derived from an EMBL/GenBank/DDBJ whole genome shotgun (WGS) entry which is preliminary data.</text>
</comment>
<proteinExistence type="predicted"/>
<sequence length="161" mass="18316">MNFPSEPEMNAAHMRPVSPRMPLEIAARLPYLRKLDCPWLWERFPSHPRRSAYLPTSGKALGVMPAPSSGGGCAMSFPRCHPPSPKVRHWFWKPKPCEDYVDQATQMHDLVGASSSTCEFEDMDSVSPGLWVLGSRLEELDICMLITTDLFHSGETFYYRR</sequence>
<name>A0AA37LZR6_9PEZI</name>
<gene>
    <name evidence="1" type="ORF">ColLi_12669</name>
</gene>